<dbReference type="InterPro" id="IPR001173">
    <property type="entry name" value="Glyco_trans_2-like"/>
</dbReference>
<dbReference type="AlphaFoldDB" id="A0A2T3G1X3"/>
<comment type="caution">
    <text evidence="3">The sequence shown here is derived from an EMBL/GenBank/DDBJ whole genome shotgun (WGS) entry which is preliminary data.</text>
</comment>
<evidence type="ECO:0000259" key="1">
    <source>
        <dbReference type="Pfam" id="PF00535"/>
    </source>
</evidence>
<feature type="domain" description="Glycosyltransferase 2-like" evidence="1">
    <location>
        <begin position="5"/>
        <end position="134"/>
    </location>
</feature>
<dbReference type="Proteomes" id="UP001204814">
    <property type="component" value="Unassembled WGS sequence"/>
</dbReference>
<reference evidence="2" key="2">
    <citation type="submission" date="2022-06" db="EMBL/GenBank/DDBJ databases">
        <title>Isolation of gut microbiota from human fecal samples.</title>
        <authorList>
            <person name="Pamer E.G."/>
            <person name="Barat B."/>
            <person name="Waligurski E."/>
            <person name="Medina S."/>
            <person name="Paddock L."/>
            <person name="Mostad J."/>
        </authorList>
    </citation>
    <scope>NUCLEOTIDE SEQUENCE</scope>
    <source>
        <strain evidence="2">DFI.6.24</strain>
    </source>
</reference>
<dbReference type="RefSeq" id="WP_107029779.1">
    <property type="nucleotide sequence ID" value="NZ_JAJDKX010000016.1"/>
</dbReference>
<dbReference type="SUPFAM" id="SSF53448">
    <property type="entry name" value="Nucleotide-diphospho-sugar transferases"/>
    <property type="match status" value="1"/>
</dbReference>
<dbReference type="Gene3D" id="3.90.550.10">
    <property type="entry name" value="Spore Coat Polysaccharide Biosynthesis Protein SpsA, Chain A"/>
    <property type="match status" value="1"/>
</dbReference>
<evidence type="ECO:0000313" key="3">
    <source>
        <dbReference type="EMBL" id="PST41536.1"/>
    </source>
</evidence>
<evidence type="ECO:0000313" key="2">
    <source>
        <dbReference type="EMBL" id="MCQ5062355.1"/>
    </source>
</evidence>
<dbReference type="InterPro" id="IPR029044">
    <property type="entry name" value="Nucleotide-diphossugar_trans"/>
</dbReference>
<reference evidence="3 4" key="1">
    <citation type="journal article" date="2019" name="Int. J. Syst. Evol. Microbiol.">
        <title>Faecalibacillus intestinalis gen. nov., sp. nov. and Faecalibacillus faecis sp. nov., isolated from human faeces.</title>
        <authorList>
            <person name="Seo B."/>
            <person name="Jeon K."/>
            <person name="Baek I."/>
            <person name="Lee Y.M."/>
            <person name="Baek K."/>
            <person name="Ko G."/>
        </authorList>
    </citation>
    <scope>NUCLEOTIDE SEQUENCE [LARGE SCALE GENOMIC DNA]</scope>
    <source>
        <strain evidence="3 4">SNUG30099</strain>
    </source>
</reference>
<accession>A0A2T3G1X3</accession>
<dbReference type="CDD" id="cd00761">
    <property type="entry name" value="Glyco_tranf_GTA_type"/>
    <property type="match status" value="1"/>
</dbReference>
<dbReference type="EMBL" id="PYLQ01000007">
    <property type="protein sequence ID" value="PST41536.1"/>
    <property type="molecule type" value="Genomic_DNA"/>
</dbReference>
<dbReference type="Pfam" id="PF00535">
    <property type="entry name" value="Glycos_transf_2"/>
    <property type="match status" value="1"/>
</dbReference>
<organism evidence="3 4">
    <name type="scientific">Faecalibacillus intestinalis</name>
    <dbReference type="NCBI Taxonomy" id="1982626"/>
    <lineage>
        <taxon>Bacteria</taxon>
        <taxon>Bacillati</taxon>
        <taxon>Bacillota</taxon>
        <taxon>Erysipelotrichia</taxon>
        <taxon>Erysipelotrichales</taxon>
        <taxon>Coprobacillaceae</taxon>
        <taxon>Faecalibacillus</taxon>
    </lineage>
</organism>
<dbReference type="Proteomes" id="UP000240974">
    <property type="component" value="Unassembled WGS sequence"/>
</dbReference>
<sequence>MHTYVVLAYKESKYLEECIKSVLNQKYKSNVVIATSTPNEYIYSLANKYHLKVNINPNPGKGIGYDFDYAISCGMTKLVTIAHQDDIYDYEYSYQIVNKYKKYPTSSIIFSDYYEIRENKNVYSNLNLKIKRILLSPIRINLLSKTRFGKRLVLRFGNAICCPAVTFVTSNIHTQDIFKCNFVCDVDWFAWEKLSKENGKFTFVKECLMGHRVHEESTTTEIIGERIRTKEDMIMFKKFWPECISKLLNRFYVKAENSNNT</sequence>
<proteinExistence type="predicted"/>
<keyword evidence="4" id="KW-1185">Reference proteome</keyword>
<gene>
    <name evidence="3" type="ORF">C7U54_06925</name>
    <name evidence="2" type="ORF">NE542_11065</name>
</gene>
<evidence type="ECO:0000313" key="4">
    <source>
        <dbReference type="Proteomes" id="UP000240974"/>
    </source>
</evidence>
<dbReference type="EMBL" id="JANGBO010000012">
    <property type="protein sequence ID" value="MCQ5062355.1"/>
    <property type="molecule type" value="Genomic_DNA"/>
</dbReference>
<name>A0A2T3G1X3_9FIRM</name>
<protein>
    <submittedName>
        <fullName evidence="2">Glycosyltransferase family 2 protein</fullName>
    </submittedName>
</protein>